<name>I1BJK7_RHIO9</name>
<keyword evidence="2" id="KW-1185">Reference proteome</keyword>
<sequence length="193" mass="22852">MLYSYYDYLKQLCRSLILADEKLNHDRLRLRLHKELMLYQIKVKASLEVNRLFPLNRVVDVYLAQKDIRNFELKPDTRKRKREEEDEDAAASEKRAKRVKLTNIFFSKEEIANKRNCDDDEGDLSPRAQVAEEKLLRRKRDDDTKSEYYNLTGFVKKRKPSRGSESTLVLLQFIARNHQAMITNHTAMIGICQ</sequence>
<dbReference type="Proteomes" id="UP000009138">
    <property type="component" value="Unassembled WGS sequence"/>
</dbReference>
<protein>
    <submittedName>
        <fullName evidence="1">Uncharacterized protein</fullName>
    </submittedName>
</protein>
<dbReference type="InParanoid" id="I1BJK7"/>
<dbReference type="VEuPathDB" id="FungiDB:RO3G_01091"/>
<proteinExistence type="predicted"/>
<dbReference type="OrthoDB" id="2238733at2759"/>
<accession>I1BJK7</accession>
<dbReference type="RefSeq" id="XP_067511783.1">
    <property type="nucleotide sequence ID" value="XM_067655682.1"/>
</dbReference>
<evidence type="ECO:0000313" key="1">
    <source>
        <dbReference type="EMBL" id="EIE76387.1"/>
    </source>
</evidence>
<reference evidence="1 2" key="1">
    <citation type="journal article" date="2009" name="PLoS Genet.">
        <title>Genomic analysis of the basal lineage fungus Rhizopus oryzae reveals a whole-genome duplication.</title>
        <authorList>
            <person name="Ma L.-J."/>
            <person name="Ibrahim A.S."/>
            <person name="Skory C."/>
            <person name="Grabherr M.G."/>
            <person name="Burger G."/>
            <person name="Butler M."/>
            <person name="Elias M."/>
            <person name="Idnurm A."/>
            <person name="Lang B.F."/>
            <person name="Sone T."/>
            <person name="Abe A."/>
            <person name="Calvo S.E."/>
            <person name="Corrochano L.M."/>
            <person name="Engels R."/>
            <person name="Fu J."/>
            <person name="Hansberg W."/>
            <person name="Kim J.-M."/>
            <person name="Kodira C.D."/>
            <person name="Koehrsen M.J."/>
            <person name="Liu B."/>
            <person name="Miranda-Saavedra D."/>
            <person name="O'Leary S."/>
            <person name="Ortiz-Castellanos L."/>
            <person name="Poulter R."/>
            <person name="Rodriguez-Romero J."/>
            <person name="Ruiz-Herrera J."/>
            <person name="Shen Y.-Q."/>
            <person name="Zeng Q."/>
            <person name="Galagan J."/>
            <person name="Birren B.W."/>
            <person name="Cuomo C.A."/>
            <person name="Wickes B.L."/>
        </authorList>
    </citation>
    <scope>NUCLEOTIDE SEQUENCE [LARGE SCALE GENOMIC DNA]</scope>
    <source>
        <strain evidence="2">RA 99-880 / ATCC MYA-4621 / FGSC 9543 / NRRL 43880</strain>
    </source>
</reference>
<evidence type="ECO:0000313" key="2">
    <source>
        <dbReference type="Proteomes" id="UP000009138"/>
    </source>
</evidence>
<gene>
    <name evidence="1" type="ORF">RO3G_01091</name>
</gene>
<dbReference type="GeneID" id="93608063"/>
<dbReference type="AlphaFoldDB" id="I1BJK7"/>
<organism evidence="1 2">
    <name type="scientific">Rhizopus delemar (strain RA 99-880 / ATCC MYA-4621 / FGSC 9543 / NRRL 43880)</name>
    <name type="common">Mucormycosis agent</name>
    <name type="synonym">Rhizopus arrhizus var. delemar</name>
    <dbReference type="NCBI Taxonomy" id="246409"/>
    <lineage>
        <taxon>Eukaryota</taxon>
        <taxon>Fungi</taxon>
        <taxon>Fungi incertae sedis</taxon>
        <taxon>Mucoromycota</taxon>
        <taxon>Mucoromycotina</taxon>
        <taxon>Mucoromycetes</taxon>
        <taxon>Mucorales</taxon>
        <taxon>Mucorineae</taxon>
        <taxon>Rhizopodaceae</taxon>
        <taxon>Rhizopus</taxon>
    </lineage>
</organism>
<dbReference type="EMBL" id="CH476732">
    <property type="protein sequence ID" value="EIE76387.1"/>
    <property type="molecule type" value="Genomic_DNA"/>
</dbReference>